<keyword evidence="1" id="KW-0812">Transmembrane</keyword>
<dbReference type="Proteomes" id="UP000198384">
    <property type="component" value="Unassembled WGS sequence"/>
</dbReference>
<evidence type="ECO:0000313" key="2">
    <source>
        <dbReference type="EMBL" id="SNR30447.1"/>
    </source>
</evidence>
<feature type="transmembrane region" description="Helical" evidence="1">
    <location>
        <begin position="132"/>
        <end position="153"/>
    </location>
</feature>
<gene>
    <name evidence="2" type="ORF">SAMN06265371_10135</name>
</gene>
<protein>
    <submittedName>
        <fullName evidence="2">Uncharacterized protein</fullName>
    </submittedName>
</protein>
<keyword evidence="3" id="KW-1185">Reference proteome</keyword>
<dbReference type="AlphaFoldDB" id="A0A238V8S5"/>
<feature type="transmembrane region" description="Helical" evidence="1">
    <location>
        <begin position="73"/>
        <end position="90"/>
    </location>
</feature>
<dbReference type="EMBL" id="FZNT01000001">
    <property type="protein sequence ID" value="SNR30447.1"/>
    <property type="molecule type" value="Genomic_DNA"/>
</dbReference>
<evidence type="ECO:0000256" key="1">
    <source>
        <dbReference type="SAM" id="Phobius"/>
    </source>
</evidence>
<feature type="transmembrane region" description="Helical" evidence="1">
    <location>
        <begin position="195"/>
        <end position="214"/>
    </location>
</feature>
<sequence>MKTLTQTEKIAFSFLIFVFGFGIYFSNTDLTYFDTVYAKEDGYVEYGTAVFLFFSCLLLLYRFFKLQKFKNPLWKFGIIMIALVFLFGAGEEISWGQRIFNVESSEYFLENNAQGETNLHNMVVNGKKVNKIIFSQLLTVVLIIYLIFTPILYRKYDFIKNLADMFAIPVVNWQHTIAFLSCTALIMFMTSDRKWELYELAFGVIFFLIFLNPFNKQIYSANS</sequence>
<keyword evidence="1" id="KW-0472">Membrane</keyword>
<name>A0A238V8S5_9FLAO</name>
<proteinExistence type="predicted"/>
<evidence type="ECO:0000313" key="3">
    <source>
        <dbReference type="Proteomes" id="UP000198384"/>
    </source>
</evidence>
<dbReference type="RefSeq" id="WP_089379722.1">
    <property type="nucleotide sequence ID" value="NZ_FZNT01000001.1"/>
</dbReference>
<accession>A0A238V8S5</accession>
<feature type="transmembrane region" description="Helical" evidence="1">
    <location>
        <begin position="165"/>
        <end position="189"/>
    </location>
</feature>
<dbReference type="OrthoDB" id="7067875at2"/>
<feature type="transmembrane region" description="Helical" evidence="1">
    <location>
        <begin position="46"/>
        <end position="64"/>
    </location>
</feature>
<feature type="transmembrane region" description="Helical" evidence="1">
    <location>
        <begin position="9"/>
        <end position="26"/>
    </location>
</feature>
<organism evidence="2 3">
    <name type="scientific">Lutibacter agarilyticus</name>
    <dbReference type="NCBI Taxonomy" id="1109740"/>
    <lineage>
        <taxon>Bacteria</taxon>
        <taxon>Pseudomonadati</taxon>
        <taxon>Bacteroidota</taxon>
        <taxon>Flavobacteriia</taxon>
        <taxon>Flavobacteriales</taxon>
        <taxon>Flavobacteriaceae</taxon>
        <taxon>Lutibacter</taxon>
    </lineage>
</organism>
<keyword evidence="1" id="KW-1133">Transmembrane helix</keyword>
<reference evidence="2 3" key="1">
    <citation type="submission" date="2017-06" db="EMBL/GenBank/DDBJ databases">
        <authorList>
            <person name="Kim H.J."/>
            <person name="Triplett B.A."/>
        </authorList>
    </citation>
    <scope>NUCLEOTIDE SEQUENCE [LARGE SCALE GENOMIC DNA]</scope>
    <source>
        <strain evidence="2 3">DSM 29150</strain>
    </source>
</reference>